<evidence type="ECO:0000313" key="3">
    <source>
        <dbReference type="EMBL" id="MCA6079230.1"/>
    </source>
</evidence>
<reference evidence="3" key="1">
    <citation type="submission" date="2021-09" db="EMBL/GenBank/DDBJ databases">
        <title>Fulvivirga sp. isolated from coastal sediment.</title>
        <authorList>
            <person name="Yu H."/>
        </authorList>
    </citation>
    <scope>NUCLEOTIDE SEQUENCE</scope>
    <source>
        <strain evidence="3">1062</strain>
    </source>
</reference>
<comment type="caution">
    <text evidence="3">The sequence shown here is derived from an EMBL/GenBank/DDBJ whole genome shotgun (WGS) entry which is preliminary data.</text>
</comment>
<keyword evidence="1" id="KW-0732">Signal</keyword>
<keyword evidence="4" id="KW-1185">Reference proteome</keyword>
<dbReference type="InterPro" id="IPR030395">
    <property type="entry name" value="GP_PDE_dom"/>
</dbReference>
<dbReference type="PANTHER" id="PTHR46211">
    <property type="entry name" value="GLYCEROPHOSPHORYL DIESTER PHOSPHODIESTERASE"/>
    <property type="match status" value="1"/>
</dbReference>
<dbReference type="Gene3D" id="3.20.20.190">
    <property type="entry name" value="Phosphatidylinositol (PI) phosphodiesterase"/>
    <property type="match status" value="1"/>
</dbReference>
<gene>
    <name evidence="3" type="ORF">LDX50_30440</name>
</gene>
<feature type="domain" description="GP-PDE" evidence="2">
    <location>
        <begin position="24"/>
        <end position="292"/>
    </location>
</feature>
<sequence length="301" mass="34267">MHRTLSVFILLAMMISGTAHAQKIDIQGHRGARGMYPENSIPAFIYAIDQGVTTLEMDVVVSADGKVVVSHEPWMNHNICLAADGSELTGDDKSYNLFKMTYEEISRFDCGSKENKSFPEQKKVFTQKPLLSDVIATVERYMKGNTGYEFDYNIEIKSSESGDGVFHPSPEEFSDLVYSLIDQYLPWERVVIQSFDFRVLQYWNKNYPEVRLAALVENVRSVETNLGALGFIPAIYSPNYMLLNKKVVDELHERNIKVIPWTVNDPDKMQELVKMGVDGLITDYPNRAKEIGLTLTFDKKK</sequence>
<feature type="chain" id="PRO_5040968249" evidence="1">
    <location>
        <begin position="22"/>
        <end position="301"/>
    </location>
</feature>
<dbReference type="GO" id="GO:0006629">
    <property type="term" value="P:lipid metabolic process"/>
    <property type="evidence" value="ECO:0007669"/>
    <property type="project" value="InterPro"/>
</dbReference>
<dbReference type="AlphaFoldDB" id="A0A9X1HWJ2"/>
<accession>A0A9X1HWJ2</accession>
<dbReference type="GO" id="GO:0008081">
    <property type="term" value="F:phosphoric diester hydrolase activity"/>
    <property type="evidence" value="ECO:0007669"/>
    <property type="project" value="InterPro"/>
</dbReference>
<name>A0A9X1HWJ2_9BACT</name>
<dbReference type="Proteomes" id="UP001139409">
    <property type="component" value="Unassembled WGS sequence"/>
</dbReference>
<dbReference type="InterPro" id="IPR017946">
    <property type="entry name" value="PLC-like_Pdiesterase_TIM-brl"/>
</dbReference>
<evidence type="ECO:0000313" key="4">
    <source>
        <dbReference type="Proteomes" id="UP001139409"/>
    </source>
</evidence>
<dbReference type="SUPFAM" id="SSF51695">
    <property type="entry name" value="PLC-like phosphodiesterases"/>
    <property type="match status" value="1"/>
</dbReference>
<dbReference type="Pfam" id="PF03009">
    <property type="entry name" value="GDPD"/>
    <property type="match status" value="1"/>
</dbReference>
<proteinExistence type="predicted"/>
<feature type="signal peptide" evidence="1">
    <location>
        <begin position="1"/>
        <end position="21"/>
    </location>
</feature>
<dbReference type="RefSeq" id="WP_225700089.1">
    <property type="nucleotide sequence ID" value="NZ_JAIXNE010000011.1"/>
</dbReference>
<evidence type="ECO:0000259" key="2">
    <source>
        <dbReference type="PROSITE" id="PS51704"/>
    </source>
</evidence>
<evidence type="ECO:0000256" key="1">
    <source>
        <dbReference type="SAM" id="SignalP"/>
    </source>
</evidence>
<dbReference type="EMBL" id="JAIXNE010000011">
    <property type="protein sequence ID" value="MCA6079230.1"/>
    <property type="molecule type" value="Genomic_DNA"/>
</dbReference>
<organism evidence="3 4">
    <name type="scientific">Fulvivirga sedimenti</name>
    <dbReference type="NCBI Taxonomy" id="2879465"/>
    <lineage>
        <taxon>Bacteria</taxon>
        <taxon>Pseudomonadati</taxon>
        <taxon>Bacteroidota</taxon>
        <taxon>Cytophagia</taxon>
        <taxon>Cytophagales</taxon>
        <taxon>Fulvivirgaceae</taxon>
        <taxon>Fulvivirga</taxon>
    </lineage>
</organism>
<dbReference type="PANTHER" id="PTHR46211:SF14">
    <property type="entry name" value="GLYCEROPHOSPHODIESTER PHOSPHODIESTERASE"/>
    <property type="match status" value="1"/>
</dbReference>
<protein>
    <submittedName>
        <fullName evidence="3">Glycerophosphodiester phosphodiesterase</fullName>
    </submittedName>
</protein>
<dbReference type="PROSITE" id="PS51704">
    <property type="entry name" value="GP_PDE"/>
    <property type="match status" value="1"/>
</dbReference>